<dbReference type="GeneID" id="106059184"/>
<dbReference type="Pfam" id="PF00229">
    <property type="entry name" value="TNF"/>
    <property type="match status" value="1"/>
</dbReference>
<reference evidence="8" key="1">
    <citation type="submission" date="2025-08" db="UniProtKB">
        <authorList>
            <consortium name="RefSeq"/>
        </authorList>
    </citation>
    <scope>IDENTIFICATION</scope>
</reference>
<comment type="subcellular location">
    <subcellularLocation>
        <location evidence="1">Membrane</location>
    </subcellularLocation>
</comment>
<dbReference type="SUPFAM" id="SSF49842">
    <property type="entry name" value="TNF-like"/>
    <property type="match status" value="1"/>
</dbReference>
<sequence>MFPMVVYSKWILRYFYVDLMLCLRQERQSWAITWLSPRTQAHMKCFDLLGIWINKAQGFKWVRERDNSLRPCTARLPRTCDCCDFIHTHTCVKMSPECPKDTKEDLRMMDEDFTAMTDAAPWLVTVRGRTRRCALRNNPTICIVCITCCMFLIAGACLAAYAVSYLHGMERRLEEKLERAILKMFQDQDKNAPNANEAFEELNTDQADKTLQFIRSKRHVKKFLLKPKKVPTVGKKPKQRIHPNYFHLTGRNGSVPFYHEGRTFLWAMDKKNKTTSLETVFDSTEGAVQKIRILKKGIYLVYSQVAVHGQGTHQQGYRHECSHETIVTRKSGTVDVLLRSWLTQFNLGDKVDSVYFSRGVHPVDSKLQMGVFTLDDGDEVSVQSQEKCYHFNYSVTTDNSYFGVVAISILK</sequence>
<protein>
    <submittedName>
        <fullName evidence="8">Uncharacterized protein LOC106059184 isoform X1</fullName>
    </submittedName>
</protein>
<evidence type="ECO:0000259" key="6">
    <source>
        <dbReference type="Pfam" id="PF00229"/>
    </source>
</evidence>
<evidence type="ECO:0000256" key="5">
    <source>
        <dbReference type="SAM" id="Phobius"/>
    </source>
</evidence>
<evidence type="ECO:0000256" key="1">
    <source>
        <dbReference type="ARBA" id="ARBA00004370"/>
    </source>
</evidence>
<dbReference type="GO" id="GO:0005164">
    <property type="term" value="F:tumor necrosis factor receptor binding"/>
    <property type="evidence" value="ECO:0007669"/>
    <property type="project" value="InterPro"/>
</dbReference>
<keyword evidence="3" id="KW-0202">Cytokine</keyword>
<dbReference type="GO" id="GO:0006955">
    <property type="term" value="P:immune response"/>
    <property type="evidence" value="ECO:0007669"/>
    <property type="project" value="InterPro"/>
</dbReference>
<dbReference type="OrthoDB" id="6161214at2759"/>
<dbReference type="InterPro" id="IPR008983">
    <property type="entry name" value="Tumour_necrosis_fac-like_dom"/>
</dbReference>
<proteinExistence type="inferred from homology"/>
<keyword evidence="5" id="KW-1133">Transmembrane helix</keyword>
<gene>
    <name evidence="8" type="primary">LOC106059184</name>
</gene>
<dbReference type="GO" id="GO:0005615">
    <property type="term" value="C:extracellular space"/>
    <property type="evidence" value="ECO:0007669"/>
    <property type="project" value="UniProtKB-KW"/>
</dbReference>
<keyword evidence="5" id="KW-0812">Transmembrane</keyword>
<dbReference type="PANTHER" id="PTHR11471:SF13">
    <property type="entry name" value="TNF FAMILY PROFILE DOMAIN-CONTAINING PROTEIN"/>
    <property type="match status" value="1"/>
</dbReference>
<dbReference type="Gene3D" id="2.60.120.40">
    <property type="match status" value="1"/>
</dbReference>
<keyword evidence="4 5" id="KW-0472">Membrane</keyword>
<evidence type="ECO:0000256" key="3">
    <source>
        <dbReference type="ARBA" id="ARBA00022514"/>
    </source>
</evidence>
<feature type="domain" description="THD" evidence="6">
    <location>
        <begin position="287"/>
        <end position="406"/>
    </location>
</feature>
<organism evidence="7 8">
    <name type="scientific">Biomphalaria glabrata</name>
    <name type="common">Bloodfluke planorb</name>
    <name type="synonym">Freshwater snail</name>
    <dbReference type="NCBI Taxonomy" id="6526"/>
    <lineage>
        <taxon>Eukaryota</taxon>
        <taxon>Metazoa</taxon>
        <taxon>Spiralia</taxon>
        <taxon>Lophotrochozoa</taxon>
        <taxon>Mollusca</taxon>
        <taxon>Gastropoda</taxon>
        <taxon>Heterobranchia</taxon>
        <taxon>Euthyneura</taxon>
        <taxon>Panpulmonata</taxon>
        <taxon>Hygrophila</taxon>
        <taxon>Lymnaeoidea</taxon>
        <taxon>Planorbidae</taxon>
        <taxon>Biomphalaria</taxon>
    </lineage>
</organism>
<dbReference type="PANTHER" id="PTHR11471">
    <property type="entry name" value="TUMOR NECROSIS FACTOR FAMILY MEMBER"/>
    <property type="match status" value="1"/>
</dbReference>
<dbReference type="RefSeq" id="XP_055868125.1">
    <property type="nucleotide sequence ID" value="XM_056012150.1"/>
</dbReference>
<dbReference type="AlphaFoldDB" id="A0A9W2YZG3"/>
<accession>A0A9W2YZG3</accession>
<keyword evidence="7" id="KW-1185">Reference proteome</keyword>
<name>A0A9W2YZG3_BIOGL</name>
<dbReference type="GO" id="GO:0005125">
    <property type="term" value="F:cytokine activity"/>
    <property type="evidence" value="ECO:0007669"/>
    <property type="project" value="UniProtKB-KW"/>
</dbReference>
<dbReference type="GO" id="GO:0016020">
    <property type="term" value="C:membrane"/>
    <property type="evidence" value="ECO:0007669"/>
    <property type="project" value="UniProtKB-SubCell"/>
</dbReference>
<evidence type="ECO:0000256" key="2">
    <source>
        <dbReference type="ARBA" id="ARBA00008670"/>
    </source>
</evidence>
<dbReference type="InterPro" id="IPR006052">
    <property type="entry name" value="TNF_dom"/>
</dbReference>
<feature type="transmembrane region" description="Helical" evidence="5">
    <location>
        <begin position="141"/>
        <end position="163"/>
    </location>
</feature>
<evidence type="ECO:0000256" key="4">
    <source>
        <dbReference type="ARBA" id="ARBA00023136"/>
    </source>
</evidence>
<comment type="similarity">
    <text evidence="2">Belongs to the tumor necrosis factor family.</text>
</comment>
<dbReference type="Proteomes" id="UP001165740">
    <property type="component" value="Chromosome 15"/>
</dbReference>
<evidence type="ECO:0000313" key="7">
    <source>
        <dbReference type="Proteomes" id="UP001165740"/>
    </source>
</evidence>
<evidence type="ECO:0000313" key="8">
    <source>
        <dbReference type="RefSeq" id="XP_055868125.1"/>
    </source>
</evidence>